<gene>
    <name evidence="1" type="ORF">SMN809_LOCUS34925</name>
</gene>
<protein>
    <submittedName>
        <fullName evidence="1">Uncharacterized protein</fullName>
    </submittedName>
</protein>
<organism evidence="1 2">
    <name type="scientific">Rotaria magnacalcarata</name>
    <dbReference type="NCBI Taxonomy" id="392030"/>
    <lineage>
        <taxon>Eukaryota</taxon>
        <taxon>Metazoa</taxon>
        <taxon>Spiralia</taxon>
        <taxon>Gnathifera</taxon>
        <taxon>Rotifera</taxon>
        <taxon>Eurotatoria</taxon>
        <taxon>Bdelloidea</taxon>
        <taxon>Philodinida</taxon>
        <taxon>Philodinidae</taxon>
        <taxon>Rotaria</taxon>
    </lineage>
</organism>
<accession>A0A8S2XJ57</accession>
<proteinExistence type="predicted"/>
<dbReference type="AlphaFoldDB" id="A0A8S2XJ57"/>
<dbReference type="Proteomes" id="UP000676336">
    <property type="component" value="Unassembled WGS sequence"/>
</dbReference>
<feature type="non-terminal residue" evidence="1">
    <location>
        <position position="25"/>
    </location>
</feature>
<sequence>MAIKLKELGTDNFIVIERHGHVGGT</sequence>
<name>A0A8S2XJ57_9BILA</name>
<evidence type="ECO:0000313" key="2">
    <source>
        <dbReference type="Proteomes" id="UP000676336"/>
    </source>
</evidence>
<reference evidence="1" key="1">
    <citation type="submission" date="2021-02" db="EMBL/GenBank/DDBJ databases">
        <authorList>
            <person name="Nowell W R."/>
        </authorList>
    </citation>
    <scope>NUCLEOTIDE SEQUENCE</scope>
</reference>
<dbReference type="EMBL" id="CAJOBI010081778">
    <property type="protein sequence ID" value="CAF4501308.1"/>
    <property type="molecule type" value="Genomic_DNA"/>
</dbReference>
<evidence type="ECO:0000313" key="1">
    <source>
        <dbReference type="EMBL" id="CAF4501308.1"/>
    </source>
</evidence>
<comment type="caution">
    <text evidence="1">The sequence shown here is derived from an EMBL/GenBank/DDBJ whole genome shotgun (WGS) entry which is preliminary data.</text>
</comment>